<evidence type="ECO:0000256" key="3">
    <source>
        <dbReference type="ARBA" id="ARBA00022448"/>
    </source>
</evidence>
<dbReference type="PANTHER" id="PTHR30472">
    <property type="entry name" value="FERRIC ENTEROBACTIN TRANSPORT SYSTEM PERMEASE PROTEIN"/>
    <property type="match status" value="1"/>
</dbReference>
<dbReference type="AlphaFoldDB" id="A0A2V3U3F9"/>
<evidence type="ECO:0000313" key="10">
    <source>
        <dbReference type="Proteomes" id="UP000248021"/>
    </source>
</evidence>
<dbReference type="FunFam" id="1.10.3470.10:FF:000001">
    <property type="entry name" value="Vitamin B12 ABC transporter permease BtuC"/>
    <property type="match status" value="1"/>
</dbReference>
<evidence type="ECO:0000256" key="4">
    <source>
        <dbReference type="ARBA" id="ARBA00022475"/>
    </source>
</evidence>
<feature type="transmembrane region" description="Helical" evidence="8">
    <location>
        <begin position="276"/>
        <end position="302"/>
    </location>
</feature>
<dbReference type="PANTHER" id="PTHR30472:SF25">
    <property type="entry name" value="ABC TRANSPORTER PERMEASE PROTEIN MJ0876-RELATED"/>
    <property type="match status" value="1"/>
</dbReference>
<dbReference type="SUPFAM" id="SSF81345">
    <property type="entry name" value="ABC transporter involved in vitamin B12 uptake, BtuC"/>
    <property type="match status" value="1"/>
</dbReference>
<dbReference type="CDD" id="cd06550">
    <property type="entry name" value="TM_ABC_iron-siderophores_like"/>
    <property type="match status" value="1"/>
</dbReference>
<dbReference type="EMBL" id="QJJK01000007">
    <property type="protein sequence ID" value="PXW57031.1"/>
    <property type="molecule type" value="Genomic_DNA"/>
</dbReference>
<feature type="transmembrane region" description="Helical" evidence="8">
    <location>
        <begin position="228"/>
        <end position="249"/>
    </location>
</feature>
<dbReference type="Pfam" id="PF01032">
    <property type="entry name" value="FecCD"/>
    <property type="match status" value="1"/>
</dbReference>
<comment type="caution">
    <text evidence="9">The sequence shown here is derived from an EMBL/GenBank/DDBJ whole genome shotgun (WGS) entry which is preliminary data.</text>
</comment>
<feature type="transmembrane region" description="Helical" evidence="8">
    <location>
        <begin position="186"/>
        <end position="208"/>
    </location>
</feature>
<keyword evidence="6 8" id="KW-1133">Transmembrane helix</keyword>
<evidence type="ECO:0000313" key="9">
    <source>
        <dbReference type="EMBL" id="PXW57031.1"/>
    </source>
</evidence>
<feature type="transmembrane region" description="Helical" evidence="8">
    <location>
        <begin position="88"/>
        <end position="108"/>
    </location>
</feature>
<keyword evidence="10" id="KW-1185">Reference proteome</keyword>
<sequence length="371" mass="37720">MGASPARAATAGVGVTLAAALQRRRRRTAFVFGLLMLIVAATSVLSLGLGAVPIPPGRTLAALWTSVTGLPVDADAARDSLVILNIRLPRTLLGLIVGATLAVSGALMQGLFRNPLADPGLVGVSSGAALAAATVIVLGERLLPYLPFAVLPFAALPIAAFFGGLLFTSVLYGLSSGSGRTSIATLLLAGVALGAMAGAITGLLTFMSNDQQLRDLTFWSLGSLGGATWTKVATILPAFIPMAIALSFLGRSLNALSLGEAEAFHLGLPVERIKRIVIVVVALAVGAAVAAAGVIGFVGIVVPHLLRLAIGANHKVLLPASALLGAALLLGSDILARLIVAPAELPIGILTAAIGAPFFLWLLLARRRMVT</sequence>
<evidence type="ECO:0000256" key="5">
    <source>
        <dbReference type="ARBA" id="ARBA00022692"/>
    </source>
</evidence>
<dbReference type="Gene3D" id="1.10.3470.10">
    <property type="entry name" value="ABC transporter involved in vitamin B12 uptake, BtuC"/>
    <property type="match status" value="1"/>
</dbReference>
<feature type="transmembrane region" description="Helical" evidence="8">
    <location>
        <begin position="347"/>
        <end position="365"/>
    </location>
</feature>
<dbReference type="GO" id="GO:0005886">
    <property type="term" value="C:plasma membrane"/>
    <property type="evidence" value="ECO:0007669"/>
    <property type="project" value="UniProtKB-SubCell"/>
</dbReference>
<evidence type="ECO:0000256" key="1">
    <source>
        <dbReference type="ARBA" id="ARBA00004651"/>
    </source>
</evidence>
<reference evidence="9 10" key="1">
    <citation type="submission" date="2018-05" db="EMBL/GenBank/DDBJ databases">
        <title>Genomic Encyclopedia of Type Strains, Phase IV (KMG-IV): sequencing the most valuable type-strain genomes for metagenomic binning, comparative biology and taxonomic classification.</title>
        <authorList>
            <person name="Goeker M."/>
        </authorList>
    </citation>
    <scope>NUCLEOTIDE SEQUENCE [LARGE SCALE GENOMIC DNA]</scope>
    <source>
        <strain evidence="9 10">DSM 6462</strain>
    </source>
</reference>
<dbReference type="RefSeq" id="WP_210206474.1">
    <property type="nucleotide sequence ID" value="NZ_JAHBRY010000001.1"/>
</dbReference>
<evidence type="ECO:0000256" key="6">
    <source>
        <dbReference type="ARBA" id="ARBA00022989"/>
    </source>
</evidence>
<comment type="subcellular location">
    <subcellularLocation>
        <location evidence="1">Cell membrane</location>
        <topology evidence="1">Multi-pass membrane protein</topology>
    </subcellularLocation>
</comment>
<feature type="transmembrane region" description="Helical" evidence="8">
    <location>
        <begin position="145"/>
        <end position="174"/>
    </location>
</feature>
<dbReference type="InterPro" id="IPR037294">
    <property type="entry name" value="ABC_BtuC-like"/>
</dbReference>
<proteinExistence type="inferred from homology"/>
<dbReference type="GO" id="GO:0022857">
    <property type="term" value="F:transmembrane transporter activity"/>
    <property type="evidence" value="ECO:0007669"/>
    <property type="project" value="InterPro"/>
</dbReference>
<evidence type="ECO:0000256" key="2">
    <source>
        <dbReference type="ARBA" id="ARBA00007935"/>
    </source>
</evidence>
<comment type="similarity">
    <text evidence="2">Belongs to the binding-protein-dependent transport system permease family. FecCD subfamily.</text>
</comment>
<keyword evidence="7 8" id="KW-0472">Membrane</keyword>
<evidence type="ECO:0000256" key="8">
    <source>
        <dbReference type="SAM" id="Phobius"/>
    </source>
</evidence>
<keyword evidence="5 8" id="KW-0812">Transmembrane</keyword>
<keyword evidence="4" id="KW-1003">Cell membrane</keyword>
<name>A0A2V3U3F9_9HYPH</name>
<protein>
    <submittedName>
        <fullName evidence="9">Iron complex transport system permease protein</fullName>
    </submittedName>
</protein>
<dbReference type="InterPro" id="IPR000522">
    <property type="entry name" value="ABC_transptr_permease_BtuC"/>
</dbReference>
<organism evidence="9 10">
    <name type="scientific">Chelatococcus asaccharovorans</name>
    <dbReference type="NCBI Taxonomy" id="28210"/>
    <lineage>
        <taxon>Bacteria</taxon>
        <taxon>Pseudomonadati</taxon>
        <taxon>Pseudomonadota</taxon>
        <taxon>Alphaproteobacteria</taxon>
        <taxon>Hyphomicrobiales</taxon>
        <taxon>Chelatococcaceae</taxon>
        <taxon>Chelatococcus</taxon>
    </lineage>
</organism>
<keyword evidence="3" id="KW-0813">Transport</keyword>
<feature type="transmembrane region" description="Helical" evidence="8">
    <location>
        <begin position="29"/>
        <end position="54"/>
    </location>
</feature>
<feature type="transmembrane region" description="Helical" evidence="8">
    <location>
        <begin position="120"/>
        <end position="139"/>
    </location>
</feature>
<evidence type="ECO:0000256" key="7">
    <source>
        <dbReference type="ARBA" id="ARBA00023136"/>
    </source>
</evidence>
<accession>A0A2V3U3F9</accession>
<gene>
    <name evidence="9" type="ORF">C7450_10769</name>
</gene>
<dbReference type="GO" id="GO:0033214">
    <property type="term" value="P:siderophore-iron import into cell"/>
    <property type="evidence" value="ECO:0007669"/>
    <property type="project" value="TreeGrafter"/>
</dbReference>
<dbReference type="Proteomes" id="UP000248021">
    <property type="component" value="Unassembled WGS sequence"/>
</dbReference>